<dbReference type="GO" id="GO:0004022">
    <property type="term" value="F:alcohol dehydrogenase (NAD+) activity"/>
    <property type="evidence" value="ECO:0007669"/>
    <property type="project" value="UniProtKB-EC"/>
</dbReference>
<dbReference type="FunFam" id="3.90.180.10:FF:000001">
    <property type="entry name" value="S-(hydroxymethyl)glutathione dehydrogenase"/>
    <property type="match status" value="1"/>
</dbReference>
<dbReference type="PANTHER" id="PTHR43880:SF12">
    <property type="entry name" value="ALCOHOL DEHYDROGENASE CLASS-3"/>
    <property type="match status" value="1"/>
</dbReference>
<evidence type="ECO:0000256" key="11">
    <source>
        <dbReference type="RuleBase" id="RU362016"/>
    </source>
</evidence>
<keyword evidence="14" id="KW-1185">Reference proteome</keyword>
<dbReference type="SUPFAM" id="SSF51735">
    <property type="entry name" value="NAD(P)-binding Rossmann-fold domains"/>
    <property type="match status" value="1"/>
</dbReference>
<dbReference type="EC" id="1.1.1.284" evidence="11"/>
<reference evidence="13 14" key="1">
    <citation type="journal article" date="2018" name="Mol. Biol. Evol.">
        <title>Analysis of the draft genome of the red seaweed Gracilariopsis chorda provides insights into genome size evolution in Rhodophyta.</title>
        <authorList>
            <person name="Lee J."/>
            <person name="Yang E.C."/>
            <person name="Graf L."/>
            <person name="Yang J.H."/>
            <person name="Qiu H."/>
            <person name="Zel Zion U."/>
            <person name="Chan C.X."/>
            <person name="Stephens T.G."/>
            <person name="Weber A.P.M."/>
            <person name="Boo G.H."/>
            <person name="Boo S.M."/>
            <person name="Kim K.M."/>
            <person name="Shin Y."/>
            <person name="Jung M."/>
            <person name="Lee S.J."/>
            <person name="Yim H.S."/>
            <person name="Lee J.H."/>
            <person name="Bhattacharya D."/>
            <person name="Yoon H.S."/>
        </authorList>
    </citation>
    <scope>NUCLEOTIDE SEQUENCE [LARGE SCALE GENOMIC DNA]</scope>
    <source>
        <strain evidence="13 14">SKKU-2015</strain>
        <tissue evidence="13">Whole body</tissue>
    </source>
</reference>
<keyword evidence="3 11" id="KW-0479">Metal-binding</keyword>
<name>A0A2V3J5D6_9FLOR</name>
<protein>
    <recommendedName>
        <fullName evidence="11">S-(hydroxymethyl)glutathione dehydrogenase</fullName>
        <ecNumber evidence="11">1.1.1.284</ecNumber>
    </recommendedName>
</protein>
<organism evidence="13 14">
    <name type="scientific">Gracilariopsis chorda</name>
    <dbReference type="NCBI Taxonomy" id="448386"/>
    <lineage>
        <taxon>Eukaryota</taxon>
        <taxon>Rhodophyta</taxon>
        <taxon>Florideophyceae</taxon>
        <taxon>Rhodymeniophycidae</taxon>
        <taxon>Gracilariales</taxon>
        <taxon>Gracilariaceae</taxon>
        <taxon>Gracilariopsis</taxon>
    </lineage>
</organism>
<dbReference type="GO" id="GO:0046294">
    <property type="term" value="P:formaldehyde catabolic process"/>
    <property type="evidence" value="ECO:0007669"/>
    <property type="project" value="InterPro"/>
</dbReference>
<comment type="catalytic activity">
    <reaction evidence="9">
        <text>a secondary alcohol + NAD(+) = a ketone + NADH + H(+)</text>
        <dbReference type="Rhea" id="RHEA:10740"/>
        <dbReference type="ChEBI" id="CHEBI:15378"/>
        <dbReference type="ChEBI" id="CHEBI:17087"/>
        <dbReference type="ChEBI" id="CHEBI:35681"/>
        <dbReference type="ChEBI" id="CHEBI:57540"/>
        <dbReference type="ChEBI" id="CHEBI:57945"/>
        <dbReference type="EC" id="1.1.1.1"/>
    </reaction>
</comment>
<dbReference type="InterPro" id="IPR002328">
    <property type="entry name" value="ADH_Zn_CS"/>
</dbReference>
<proteinExistence type="inferred from homology"/>
<evidence type="ECO:0000259" key="12">
    <source>
        <dbReference type="SMART" id="SM00829"/>
    </source>
</evidence>
<dbReference type="STRING" id="448386.A0A2V3J5D6"/>
<evidence type="ECO:0000313" key="13">
    <source>
        <dbReference type="EMBL" id="PXF48590.1"/>
    </source>
</evidence>
<dbReference type="OrthoDB" id="417550at2759"/>
<evidence type="ECO:0000256" key="1">
    <source>
        <dbReference type="ARBA" id="ARBA00001947"/>
    </source>
</evidence>
<dbReference type="Gene3D" id="3.90.180.10">
    <property type="entry name" value="Medium-chain alcohol dehydrogenases, catalytic domain"/>
    <property type="match status" value="1"/>
</dbReference>
<dbReference type="GO" id="GO:0005829">
    <property type="term" value="C:cytosol"/>
    <property type="evidence" value="ECO:0007669"/>
    <property type="project" value="TreeGrafter"/>
</dbReference>
<comment type="catalytic activity">
    <reaction evidence="8 11">
        <text>S-(hydroxymethyl)glutathione + NAD(+) = S-formylglutathione + NADH + H(+)</text>
        <dbReference type="Rhea" id="RHEA:19985"/>
        <dbReference type="ChEBI" id="CHEBI:15378"/>
        <dbReference type="ChEBI" id="CHEBI:57540"/>
        <dbReference type="ChEBI" id="CHEBI:57688"/>
        <dbReference type="ChEBI" id="CHEBI:57945"/>
        <dbReference type="ChEBI" id="CHEBI:58758"/>
        <dbReference type="EC" id="1.1.1.284"/>
    </reaction>
</comment>
<dbReference type="SUPFAM" id="SSF50129">
    <property type="entry name" value="GroES-like"/>
    <property type="match status" value="2"/>
</dbReference>
<evidence type="ECO:0000256" key="10">
    <source>
        <dbReference type="ARBA" id="ARBA00049243"/>
    </source>
</evidence>
<evidence type="ECO:0000256" key="9">
    <source>
        <dbReference type="ARBA" id="ARBA00049164"/>
    </source>
</evidence>
<accession>A0A2V3J5D6</accession>
<evidence type="ECO:0000256" key="3">
    <source>
        <dbReference type="ARBA" id="ARBA00022723"/>
    </source>
</evidence>
<dbReference type="InterPro" id="IPR014183">
    <property type="entry name" value="ADH_3"/>
</dbReference>
<dbReference type="NCBIfam" id="TIGR02818">
    <property type="entry name" value="adh_III_F_hyde"/>
    <property type="match status" value="1"/>
</dbReference>
<dbReference type="InterPro" id="IPR013154">
    <property type="entry name" value="ADH-like_N"/>
</dbReference>
<dbReference type="GO" id="GO:0106321">
    <property type="term" value="F:S-(hydroxymethyl)glutathione dehydrogenase (NADP+) activity"/>
    <property type="evidence" value="ECO:0007669"/>
    <property type="project" value="RHEA"/>
</dbReference>
<dbReference type="PANTHER" id="PTHR43880">
    <property type="entry name" value="ALCOHOL DEHYDROGENASE"/>
    <property type="match status" value="1"/>
</dbReference>
<dbReference type="Pfam" id="PF00107">
    <property type="entry name" value="ADH_zinc_N"/>
    <property type="match status" value="1"/>
</dbReference>
<dbReference type="GO" id="GO:0008270">
    <property type="term" value="F:zinc ion binding"/>
    <property type="evidence" value="ECO:0007669"/>
    <property type="project" value="InterPro"/>
</dbReference>
<keyword evidence="4 11" id="KW-0862">Zinc</keyword>
<gene>
    <name evidence="13" type="ORF">BWQ96_01759</name>
</gene>
<comment type="cofactor">
    <cofactor evidence="1 11">
        <name>Zn(2+)</name>
        <dbReference type="ChEBI" id="CHEBI:29105"/>
    </cofactor>
</comment>
<keyword evidence="6 11" id="KW-0520">NAD</keyword>
<comment type="catalytic activity">
    <reaction evidence="7">
        <text>S-(hydroxymethyl)glutathione + NADP(+) = S-formylglutathione + NADPH + H(+)</text>
        <dbReference type="Rhea" id="RHEA:19981"/>
        <dbReference type="ChEBI" id="CHEBI:15378"/>
        <dbReference type="ChEBI" id="CHEBI:57688"/>
        <dbReference type="ChEBI" id="CHEBI:57783"/>
        <dbReference type="ChEBI" id="CHEBI:58349"/>
        <dbReference type="ChEBI" id="CHEBI:58758"/>
        <dbReference type="EC" id="1.1.1.284"/>
    </reaction>
</comment>
<sequence>MTSRETITCKAAVAWEAKAPVSIETIEVAPPGPNEVRVKVVATGVCHTDAYTLSGQDSEGVFPVVLGHEGAGVVESIGENVSHVAPGDHVIMAYIPECGHCKFCKSTKTNLCSTIRATQGKGLMPDGTVRFSCKGKKLFHYMGTSTFAEYTVVADISVVKIRDDAPLDKVCLLACGITTGIGAVRKSCKVEAGSSVAVFGLGGVGLSVIQGAKIAGASTIYAVDVNPGKFDIAKQMGATHFVNPKAHSEPIQKVLVGMTDGGFDYTFECIGRTDTMRAALEACHKGWGESCIIGVAGAGQEISTRPFQLVTGRVWRGSAFGGYKSRSELPTLIDEYLKGEVKIDELITKTYPLDKTNDAFDDMHSGKNIRGVVLYE</sequence>
<dbReference type="Pfam" id="PF08240">
    <property type="entry name" value="ADH_N"/>
    <property type="match status" value="1"/>
</dbReference>
<comment type="similarity">
    <text evidence="2 11">Belongs to the zinc-containing alcohol dehydrogenase family. Class-III subfamily.</text>
</comment>
<dbReference type="PROSITE" id="PS00059">
    <property type="entry name" value="ADH_ZINC"/>
    <property type="match status" value="1"/>
</dbReference>
<keyword evidence="5 11" id="KW-0560">Oxidoreductase</keyword>
<evidence type="ECO:0000313" key="14">
    <source>
        <dbReference type="Proteomes" id="UP000247409"/>
    </source>
</evidence>
<dbReference type="AlphaFoldDB" id="A0A2V3J5D6"/>
<dbReference type="Proteomes" id="UP000247409">
    <property type="component" value="Unassembled WGS sequence"/>
</dbReference>
<evidence type="ECO:0000256" key="6">
    <source>
        <dbReference type="ARBA" id="ARBA00023027"/>
    </source>
</evidence>
<comment type="catalytic activity">
    <reaction evidence="10">
        <text>a primary alcohol + NAD(+) = an aldehyde + NADH + H(+)</text>
        <dbReference type="Rhea" id="RHEA:10736"/>
        <dbReference type="ChEBI" id="CHEBI:15378"/>
        <dbReference type="ChEBI" id="CHEBI:15734"/>
        <dbReference type="ChEBI" id="CHEBI:17478"/>
        <dbReference type="ChEBI" id="CHEBI:57540"/>
        <dbReference type="ChEBI" id="CHEBI:57945"/>
        <dbReference type="EC" id="1.1.1.1"/>
    </reaction>
</comment>
<feature type="domain" description="Enoyl reductase (ER)" evidence="12">
    <location>
        <begin position="21"/>
        <end position="374"/>
    </location>
</feature>
<dbReference type="Gene3D" id="3.40.50.720">
    <property type="entry name" value="NAD(P)-binding Rossmann-like Domain"/>
    <property type="match status" value="1"/>
</dbReference>
<dbReference type="InterPro" id="IPR011032">
    <property type="entry name" value="GroES-like_sf"/>
</dbReference>
<comment type="caution">
    <text evidence="13">The sequence shown here is derived from an EMBL/GenBank/DDBJ whole genome shotgun (WGS) entry which is preliminary data.</text>
</comment>
<evidence type="ECO:0000256" key="2">
    <source>
        <dbReference type="ARBA" id="ARBA00010902"/>
    </source>
</evidence>
<dbReference type="CDD" id="cd08300">
    <property type="entry name" value="alcohol_DH_class_III"/>
    <property type="match status" value="1"/>
</dbReference>
<dbReference type="InterPro" id="IPR036291">
    <property type="entry name" value="NAD(P)-bd_dom_sf"/>
</dbReference>
<evidence type="ECO:0000256" key="8">
    <source>
        <dbReference type="ARBA" id="ARBA00048110"/>
    </source>
</evidence>
<evidence type="ECO:0000256" key="7">
    <source>
        <dbReference type="ARBA" id="ARBA00047793"/>
    </source>
</evidence>
<dbReference type="InterPro" id="IPR020843">
    <property type="entry name" value="ER"/>
</dbReference>
<evidence type="ECO:0000256" key="5">
    <source>
        <dbReference type="ARBA" id="ARBA00023002"/>
    </source>
</evidence>
<dbReference type="GO" id="GO:0106322">
    <property type="term" value="F:S-(hydroxymethyl)glutathione dehydrogenase (NAD+) activity"/>
    <property type="evidence" value="ECO:0007669"/>
    <property type="project" value="RHEA"/>
</dbReference>
<dbReference type="FunFam" id="3.40.50.720:FF:000003">
    <property type="entry name" value="S-(hydroxymethyl)glutathione dehydrogenase"/>
    <property type="match status" value="1"/>
</dbReference>
<dbReference type="SMART" id="SM00829">
    <property type="entry name" value="PKS_ER"/>
    <property type="match status" value="1"/>
</dbReference>
<dbReference type="EMBL" id="NBIV01000013">
    <property type="protein sequence ID" value="PXF48590.1"/>
    <property type="molecule type" value="Genomic_DNA"/>
</dbReference>
<evidence type="ECO:0000256" key="4">
    <source>
        <dbReference type="ARBA" id="ARBA00022833"/>
    </source>
</evidence>
<dbReference type="InterPro" id="IPR013149">
    <property type="entry name" value="ADH-like_C"/>
</dbReference>